<dbReference type="Proteomes" id="UP001500483">
    <property type="component" value="Unassembled WGS sequence"/>
</dbReference>
<evidence type="ECO:0000313" key="2">
    <source>
        <dbReference type="Proteomes" id="UP001500483"/>
    </source>
</evidence>
<sequence>MVARQQAAPRELPQLDLSLTLQVLRDLLRDHLPAEHAREAIADHAFELALEALHEAHDNPLHAYDSGTHRIWVNGAGHRPVPNSCHPR</sequence>
<reference evidence="2" key="1">
    <citation type="journal article" date="2019" name="Int. J. Syst. Evol. Microbiol.">
        <title>The Global Catalogue of Microorganisms (GCM) 10K type strain sequencing project: providing services to taxonomists for standard genome sequencing and annotation.</title>
        <authorList>
            <consortium name="The Broad Institute Genomics Platform"/>
            <consortium name="The Broad Institute Genome Sequencing Center for Infectious Disease"/>
            <person name="Wu L."/>
            <person name="Ma J."/>
        </authorList>
    </citation>
    <scope>NUCLEOTIDE SEQUENCE [LARGE SCALE GENOMIC DNA]</scope>
    <source>
        <strain evidence="2">JCM 9687</strain>
    </source>
</reference>
<protein>
    <submittedName>
        <fullName evidence="1">Uncharacterized protein</fullName>
    </submittedName>
</protein>
<dbReference type="EMBL" id="BAAAYK010000038">
    <property type="protein sequence ID" value="GAA3364326.1"/>
    <property type="molecule type" value="Genomic_DNA"/>
</dbReference>
<gene>
    <name evidence="1" type="ORF">GCM10020366_59740</name>
</gene>
<keyword evidence="2" id="KW-1185">Reference proteome</keyword>
<name>A0ABP6RZR4_9PSEU</name>
<comment type="caution">
    <text evidence="1">The sequence shown here is derived from an EMBL/GenBank/DDBJ whole genome shotgun (WGS) entry which is preliminary data.</text>
</comment>
<accession>A0ABP6RZR4</accession>
<organism evidence="1 2">
    <name type="scientific">Saccharopolyspora gregorii</name>
    <dbReference type="NCBI Taxonomy" id="33914"/>
    <lineage>
        <taxon>Bacteria</taxon>
        <taxon>Bacillati</taxon>
        <taxon>Actinomycetota</taxon>
        <taxon>Actinomycetes</taxon>
        <taxon>Pseudonocardiales</taxon>
        <taxon>Pseudonocardiaceae</taxon>
        <taxon>Saccharopolyspora</taxon>
    </lineage>
</organism>
<evidence type="ECO:0000313" key="1">
    <source>
        <dbReference type="EMBL" id="GAA3364326.1"/>
    </source>
</evidence>
<proteinExistence type="predicted"/>